<evidence type="ECO:0000313" key="1">
    <source>
        <dbReference type="EMBL" id="PHJ16269.1"/>
    </source>
</evidence>
<sequence>MEPSTVSLSIVAERDSILDGVEQNKPLMRQLLHYCLLFHSKKRKATTKIDFSFHSRFGRREQILFLSLSSNAKKWLDEKRSV</sequence>
<proteinExistence type="predicted"/>
<accession>A0A2C6KGM5</accession>
<gene>
    <name evidence="1" type="ORF">CSUI_009915</name>
</gene>
<protein>
    <submittedName>
        <fullName evidence="1">Uncharacterized protein</fullName>
    </submittedName>
</protein>
<dbReference type="VEuPathDB" id="ToxoDB:CSUI_009915"/>
<reference evidence="1 2" key="1">
    <citation type="journal article" date="2017" name="Int. J. Parasitol.">
        <title>The genome of the protozoan parasite Cystoisospora suis and a reverse vaccinology approach to identify vaccine candidates.</title>
        <authorList>
            <person name="Palmieri N."/>
            <person name="Shrestha A."/>
            <person name="Ruttkowski B."/>
            <person name="Beck T."/>
            <person name="Vogl C."/>
            <person name="Tomley F."/>
            <person name="Blake D.P."/>
            <person name="Joachim A."/>
        </authorList>
    </citation>
    <scope>NUCLEOTIDE SEQUENCE [LARGE SCALE GENOMIC DNA]</scope>
    <source>
        <strain evidence="1 2">Wien I</strain>
    </source>
</reference>
<dbReference type="EMBL" id="MIGC01006312">
    <property type="protein sequence ID" value="PHJ16269.1"/>
    <property type="molecule type" value="Genomic_DNA"/>
</dbReference>
<comment type="caution">
    <text evidence="1">The sequence shown here is derived from an EMBL/GenBank/DDBJ whole genome shotgun (WGS) entry which is preliminary data.</text>
</comment>
<name>A0A2C6KGM5_9APIC</name>
<organism evidence="1 2">
    <name type="scientific">Cystoisospora suis</name>
    <dbReference type="NCBI Taxonomy" id="483139"/>
    <lineage>
        <taxon>Eukaryota</taxon>
        <taxon>Sar</taxon>
        <taxon>Alveolata</taxon>
        <taxon>Apicomplexa</taxon>
        <taxon>Conoidasida</taxon>
        <taxon>Coccidia</taxon>
        <taxon>Eucoccidiorida</taxon>
        <taxon>Eimeriorina</taxon>
        <taxon>Sarcocystidae</taxon>
        <taxon>Cystoisospora</taxon>
    </lineage>
</organism>
<keyword evidence="2" id="KW-1185">Reference proteome</keyword>
<dbReference type="RefSeq" id="XP_067917998.1">
    <property type="nucleotide sequence ID" value="XM_068070024.1"/>
</dbReference>
<dbReference type="Proteomes" id="UP000221165">
    <property type="component" value="Unassembled WGS sequence"/>
</dbReference>
<evidence type="ECO:0000313" key="2">
    <source>
        <dbReference type="Proteomes" id="UP000221165"/>
    </source>
</evidence>
<dbReference type="AlphaFoldDB" id="A0A2C6KGM5"/>
<dbReference type="GeneID" id="94433235"/>